<dbReference type="AlphaFoldDB" id="A0A0E0LX57"/>
<reference evidence="2" key="2">
    <citation type="submission" date="2018-05" db="EMBL/GenBank/DDBJ databases">
        <title>OpunRS2 (Oryza punctata Reference Sequence Version 2).</title>
        <authorList>
            <person name="Zhang J."/>
            <person name="Kudrna D."/>
            <person name="Lee S."/>
            <person name="Talag J."/>
            <person name="Welchert J."/>
            <person name="Wing R.A."/>
        </authorList>
    </citation>
    <scope>NUCLEOTIDE SEQUENCE [LARGE SCALE GENOMIC DNA]</scope>
</reference>
<dbReference type="HOGENOM" id="CLU_2201295_0_0_1"/>
<proteinExistence type="predicted"/>
<dbReference type="Proteomes" id="UP000026962">
    <property type="component" value="Chromosome 8"/>
</dbReference>
<evidence type="ECO:0000313" key="2">
    <source>
        <dbReference type="EnsemblPlants" id="OPUNC08G19380.1"/>
    </source>
</evidence>
<feature type="region of interest" description="Disordered" evidence="1">
    <location>
        <begin position="51"/>
        <end position="84"/>
    </location>
</feature>
<dbReference type="Gramene" id="OPUNC08G19380.1">
    <property type="protein sequence ID" value="OPUNC08G19380.1"/>
    <property type="gene ID" value="OPUNC08G19380"/>
</dbReference>
<feature type="compositionally biased region" description="Pro residues" evidence="1">
    <location>
        <begin position="8"/>
        <end position="21"/>
    </location>
</feature>
<keyword evidence="3" id="KW-1185">Reference proteome</keyword>
<accession>A0A0E0LX57</accession>
<feature type="region of interest" description="Disordered" evidence="1">
    <location>
        <begin position="1"/>
        <end position="32"/>
    </location>
</feature>
<name>A0A0E0LX57_ORYPU</name>
<feature type="compositionally biased region" description="Low complexity" evidence="1">
    <location>
        <begin position="51"/>
        <end position="66"/>
    </location>
</feature>
<evidence type="ECO:0000313" key="3">
    <source>
        <dbReference type="Proteomes" id="UP000026962"/>
    </source>
</evidence>
<reference evidence="2" key="1">
    <citation type="submission" date="2015-04" db="UniProtKB">
        <authorList>
            <consortium name="EnsemblPlants"/>
        </authorList>
    </citation>
    <scope>IDENTIFICATION</scope>
</reference>
<dbReference type="EnsemblPlants" id="OPUNC08G19380.1">
    <property type="protein sequence ID" value="OPUNC08G19380.1"/>
    <property type="gene ID" value="OPUNC08G19380"/>
</dbReference>
<evidence type="ECO:0000256" key="1">
    <source>
        <dbReference type="SAM" id="MobiDB-lite"/>
    </source>
</evidence>
<sequence length="108" mass="11304">MRRQLPTPTYPQVPPRTPPQSPSGIPSSAAAATASDVSSSSFDVSSSVSVSNVSSSSATDVASVSVGNPFKRPPPRTSPLSSSAKLGLNCSERRWCSLVLHYYCCICN</sequence>
<organism evidence="2">
    <name type="scientific">Oryza punctata</name>
    <name type="common">Red rice</name>
    <dbReference type="NCBI Taxonomy" id="4537"/>
    <lineage>
        <taxon>Eukaryota</taxon>
        <taxon>Viridiplantae</taxon>
        <taxon>Streptophyta</taxon>
        <taxon>Embryophyta</taxon>
        <taxon>Tracheophyta</taxon>
        <taxon>Spermatophyta</taxon>
        <taxon>Magnoliopsida</taxon>
        <taxon>Liliopsida</taxon>
        <taxon>Poales</taxon>
        <taxon>Poaceae</taxon>
        <taxon>BOP clade</taxon>
        <taxon>Oryzoideae</taxon>
        <taxon>Oryzeae</taxon>
        <taxon>Oryzinae</taxon>
        <taxon>Oryza</taxon>
    </lineage>
</organism>
<protein>
    <submittedName>
        <fullName evidence="2">Uncharacterized protein</fullName>
    </submittedName>
</protein>